<protein>
    <submittedName>
        <fullName evidence="1">AraC family transcriptional regulator</fullName>
    </submittedName>
</protein>
<accession>A0AC61QU78</accession>
<evidence type="ECO:0000313" key="2">
    <source>
        <dbReference type="Proteomes" id="UP000308886"/>
    </source>
</evidence>
<keyword evidence="2" id="KW-1185">Reference proteome</keyword>
<name>A0AC61QU78_9BACT</name>
<evidence type="ECO:0000313" key="1">
    <source>
        <dbReference type="EMBL" id="TGX84171.1"/>
    </source>
</evidence>
<reference evidence="1" key="1">
    <citation type="submission" date="2019-04" db="EMBL/GenBank/DDBJ databases">
        <title>Microbes associate with the intestines of laboratory mice.</title>
        <authorList>
            <person name="Navarre W."/>
            <person name="Wong E."/>
            <person name="Huang K."/>
            <person name="Tropini C."/>
            <person name="Ng K."/>
            <person name="Yu B."/>
        </authorList>
    </citation>
    <scope>NUCLEOTIDE SEQUENCE</scope>
    <source>
        <strain evidence="1">NM73_A23</strain>
    </source>
</reference>
<comment type="caution">
    <text evidence="1">The sequence shown here is derived from an EMBL/GenBank/DDBJ whole genome shotgun (WGS) entry which is preliminary data.</text>
</comment>
<dbReference type="Proteomes" id="UP000308886">
    <property type="component" value="Unassembled WGS sequence"/>
</dbReference>
<proteinExistence type="predicted"/>
<sequence>MLRSNHILLLVLLAGFFHTEGICRTSFTEDTFRAIYMKNPDRALALIGKEEKSPSGGIDPLRLDLMRAWCYNVKRDYLQVEACVRRGLANDSIRLVPERNIPYSRLLVEALVRTNRYEEAINQCDSVIGMARTTGNWNAEAQIFCDLASIYKQMSYNSMAERCFDKTISLMKDSKDVRDMAVLSTAYGDYISFFIDQGRIDDALSAGYKKEAVIGRMSMAPGPPPGYIDREYGYLFTKMAFLLHTAGRKRESERYHAKFLSTDFSKTIEGKNYAIPFLISSNRFREAKALNEECIAAFANDTVSYEYLQLLQHKADIERRLKDYQAASITMKRCYTLRDTIYARESASEAQKFAVQFQLKEKEFELKMANANATKRNIFLTGITIITVLLIVLLWIARRNLSISKEKNKALANKLDKYIAEHEEHRRAYGESVLDVGESTLEAQATEEASESLASNSASESITSGGEGFDYGKFMKMESLIVDKKLFLEPRFGRDELCRIANVSKNDISPMLRRYAGADNVTDYINRLKVEYSIKLMSEKPYLSIDAIAAESNFTSRSTFYRVFQKICGMSPAQYQKTKLE</sequence>
<gene>
    <name evidence="1" type="ORF">E5358_00610</name>
</gene>
<dbReference type="EMBL" id="SRZC01000001">
    <property type="protein sequence ID" value="TGX84171.1"/>
    <property type="molecule type" value="Genomic_DNA"/>
</dbReference>
<organism evidence="1 2">
    <name type="scientific">Palleniella muris</name>
    <dbReference type="NCBI Taxonomy" id="3038145"/>
    <lineage>
        <taxon>Bacteria</taxon>
        <taxon>Pseudomonadati</taxon>
        <taxon>Bacteroidota</taxon>
        <taxon>Bacteroidia</taxon>
        <taxon>Bacteroidales</taxon>
        <taxon>Prevotellaceae</taxon>
        <taxon>Palleniella</taxon>
    </lineage>
</organism>